<dbReference type="InterPro" id="IPR013149">
    <property type="entry name" value="ADH-like_C"/>
</dbReference>
<dbReference type="GO" id="GO:0046294">
    <property type="term" value="P:formaldehyde catabolic process"/>
    <property type="evidence" value="ECO:0007669"/>
    <property type="project" value="TreeGrafter"/>
</dbReference>
<evidence type="ECO:0000259" key="12">
    <source>
        <dbReference type="Pfam" id="PF08240"/>
    </source>
</evidence>
<evidence type="ECO:0000256" key="6">
    <source>
        <dbReference type="ARBA" id="ARBA00023002"/>
    </source>
</evidence>
<dbReference type="Pfam" id="PF08240">
    <property type="entry name" value="ADH_N"/>
    <property type="match status" value="1"/>
</dbReference>
<dbReference type="EMBL" id="SMFR01000002">
    <property type="protein sequence ID" value="TCJ97601.1"/>
    <property type="molecule type" value="Genomic_DNA"/>
</dbReference>
<gene>
    <name evidence="13" type="ORF">DFR71_3645</name>
</gene>
<proteinExistence type="inferred from homology"/>
<dbReference type="InterPro" id="IPR011032">
    <property type="entry name" value="GroES-like_sf"/>
</dbReference>
<dbReference type="PANTHER" id="PTHR43880">
    <property type="entry name" value="ALCOHOL DEHYDROGENASE"/>
    <property type="match status" value="1"/>
</dbReference>
<comment type="catalytic activity">
    <reaction evidence="9">
        <text>a primary alcohol + NAD(+) = an aldehyde + NADH + H(+)</text>
        <dbReference type="Rhea" id="RHEA:10736"/>
        <dbReference type="ChEBI" id="CHEBI:15378"/>
        <dbReference type="ChEBI" id="CHEBI:15734"/>
        <dbReference type="ChEBI" id="CHEBI:17478"/>
        <dbReference type="ChEBI" id="CHEBI:57540"/>
        <dbReference type="ChEBI" id="CHEBI:57945"/>
        <dbReference type="EC" id="1.1.1.1"/>
    </reaction>
</comment>
<keyword evidence="14" id="KW-1185">Reference proteome</keyword>
<dbReference type="InterPro" id="IPR036291">
    <property type="entry name" value="NAD(P)-bd_dom_sf"/>
</dbReference>
<dbReference type="GO" id="GO:0051903">
    <property type="term" value="F:S-(hydroxymethyl)glutathione dehydrogenase [NAD(P)+] activity"/>
    <property type="evidence" value="ECO:0007669"/>
    <property type="project" value="TreeGrafter"/>
</dbReference>
<dbReference type="OrthoDB" id="334894at2"/>
<evidence type="ECO:0000256" key="2">
    <source>
        <dbReference type="ARBA" id="ARBA00008072"/>
    </source>
</evidence>
<dbReference type="Proteomes" id="UP000294856">
    <property type="component" value="Unassembled WGS sequence"/>
</dbReference>
<feature type="domain" description="Alcohol dehydrogenase-like C-terminal" evidence="11">
    <location>
        <begin position="197"/>
        <end position="330"/>
    </location>
</feature>
<dbReference type="AlphaFoldDB" id="A0A4R1G1N6"/>
<reference evidence="13 14" key="1">
    <citation type="submission" date="2019-03" db="EMBL/GenBank/DDBJ databases">
        <title>Genomic Encyclopedia of Type Strains, Phase IV (KMG-IV): sequencing the most valuable type-strain genomes for metagenomic binning, comparative biology and taxonomic classification.</title>
        <authorList>
            <person name="Goeker M."/>
        </authorList>
    </citation>
    <scope>NUCLEOTIDE SEQUENCE [LARGE SCALE GENOMIC DNA]</scope>
    <source>
        <strain evidence="13 14">DSM 44684</strain>
    </source>
</reference>
<dbReference type="Gene3D" id="3.90.180.10">
    <property type="entry name" value="Medium-chain alcohol dehydrogenases, catalytic domain"/>
    <property type="match status" value="1"/>
</dbReference>
<dbReference type="RefSeq" id="WP_067446994.1">
    <property type="nucleotide sequence ID" value="NZ_SMFR01000002.1"/>
</dbReference>
<keyword evidence="7" id="KW-0520">NAD</keyword>
<name>A0A4R1G1N6_9NOCA</name>
<dbReference type="SUPFAM" id="SSF51735">
    <property type="entry name" value="NAD(P)-binding Rossmann-fold domains"/>
    <property type="match status" value="1"/>
</dbReference>
<sequence>MKTRGALIWDRNQPWSIEDIEIGEPRAGEVTVRMETAGLCDADRHLVTGDIAMAGFPVLGGHEGAGVVVEVGAGVHDLTVGDHVVMSFVPSCGTCGPCRAGLCNLCDLGAGLLGGAAVSDGTFRATARGRGVHPMALVGAFAPYAVVHRASVVKIDPSIPFEIACLVGCDITTGYGSAVHTARIQPGEDVAIIGLGGVGASTLQGAVLSGASRIFVVDPVEWKRTQAEKLGATDVYPDLATAAAGITAATGGRMCHKVIASMGRRDGDDLEAWMDLTARAGTCVLTAMGSTVAAQVPLTLSMRTLLQKNLQGSLFGGGNPHEDILEVLALYKLGDLDLDGTLTREYRLDQINEGYEEIHRTPGLRGIIRFTDADR</sequence>
<evidence type="ECO:0000256" key="4">
    <source>
        <dbReference type="ARBA" id="ARBA00022723"/>
    </source>
</evidence>
<dbReference type="SUPFAM" id="SSF50129">
    <property type="entry name" value="GroES-like"/>
    <property type="match status" value="1"/>
</dbReference>
<comment type="catalytic activity">
    <reaction evidence="8">
        <text>a secondary alcohol + NAD(+) = a ketone + NADH + H(+)</text>
        <dbReference type="Rhea" id="RHEA:10740"/>
        <dbReference type="ChEBI" id="CHEBI:15378"/>
        <dbReference type="ChEBI" id="CHEBI:17087"/>
        <dbReference type="ChEBI" id="CHEBI:35681"/>
        <dbReference type="ChEBI" id="CHEBI:57540"/>
        <dbReference type="ChEBI" id="CHEBI:57945"/>
        <dbReference type="EC" id="1.1.1.1"/>
    </reaction>
</comment>
<protein>
    <recommendedName>
        <fullName evidence="3">alcohol dehydrogenase</fullName>
        <ecNumber evidence="3">1.1.1.1</ecNumber>
    </recommendedName>
</protein>
<evidence type="ECO:0000256" key="10">
    <source>
        <dbReference type="RuleBase" id="RU361277"/>
    </source>
</evidence>
<evidence type="ECO:0000256" key="1">
    <source>
        <dbReference type="ARBA" id="ARBA00001947"/>
    </source>
</evidence>
<evidence type="ECO:0000313" key="14">
    <source>
        <dbReference type="Proteomes" id="UP000294856"/>
    </source>
</evidence>
<dbReference type="InterPro" id="IPR013154">
    <property type="entry name" value="ADH-like_N"/>
</dbReference>
<dbReference type="PROSITE" id="PS00059">
    <property type="entry name" value="ADH_ZINC"/>
    <property type="match status" value="1"/>
</dbReference>
<evidence type="ECO:0000256" key="9">
    <source>
        <dbReference type="ARBA" id="ARBA00049243"/>
    </source>
</evidence>
<dbReference type="Pfam" id="PF00107">
    <property type="entry name" value="ADH_zinc_N"/>
    <property type="match status" value="1"/>
</dbReference>
<dbReference type="EC" id="1.1.1.1" evidence="3"/>
<comment type="cofactor">
    <cofactor evidence="1 10">
        <name>Zn(2+)</name>
        <dbReference type="ChEBI" id="CHEBI:29105"/>
    </cofactor>
</comment>
<dbReference type="InterPro" id="IPR002328">
    <property type="entry name" value="ADH_Zn_CS"/>
</dbReference>
<evidence type="ECO:0000256" key="3">
    <source>
        <dbReference type="ARBA" id="ARBA00013190"/>
    </source>
</evidence>
<keyword evidence="4 10" id="KW-0479">Metal-binding</keyword>
<dbReference type="GO" id="GO:0004022">
    <property type="term" value="F:alcohol dehydrogenase (NAD+) activity"/>
    <property type="evidence" value="ECO:0007669"/>
    <property type="project" value="UniProtKB-EC"/>
</dbReference>
<evidence type="ECO:0000256" key="8">
    <source>
        <dbReference type="ARBA" id="ARBA00049164"/>
    </source>
</evidence>
<evidence type="ECO:0000256" key="5">
    <source>
        <dbReference type="ARBA" id="ARBA00022833"/>
    </source>
</evidence>
<organism evidence="13 14">
    <name type="scientific">Nocardia alba</name>
    <dbReference type="NCBI Taxonomy" id="225051"/>
    <lineage>
        <taxon>Bacteria</taxon>
        <taxon>Bacillati</taxon>
        <taxon>Actinomycetota</taxon>
        <taxon>Actinomycetes</taxon>
        <taxon>Mycobacteriales</taxon>
        <taxon>Nocardiaceae</taxon>
        <taxon>Nocardia</taxon>
    </lineage>
</organism>
<comment type="caution">
    <text evidence="13">The sequence shown here is derived from an EMBL/GenBank/DDBJ whole genome shotgun (WGS) entry which is preliminary data.</text>
</comment>
<accession>A0A4R1G1N6</accession>
<keyword evidence="6" id="KW-0560">Oxidoreductase</keyword>
<dbReference type="Gene3D" id="3.40.50.720">
    <property type="entry name" value="NAD(P)-binding Rossmann-like Domain"/>
    <property type="match status" value="1"/>
</dbReference>
<evidence type="ECO:0000256" key="7">
    <source>
        <dbReference type="ARBA" id="ARBA00023027"/>
    </source>
</evidence>
<feature type="domain" description="Alcohol dehydrogenase-like N-terminal" evidence="12">
    <location>
        <begin position="27"/>
        <end position="156"/>
    </location>
</feature>
<dbReference type="GO" id="GO:0008270">
    <property type="term" value="F:zinc ion binding"/>
    <property type="evidence" value="ECO:0007669"/>
    <property type="project" value="InterPro"/>
</dbReference>
<dbReference type="GO" id="GO:0005829">
    <property type="term" value="C:cytosol"/>
    <property type="evidence" value="ECO:0007669"/>
    <property type="project" value="TreeGrafter"/>
</dbReference>
<dbReference type="PANTHER" id="PTHR43880:SF12">
    <property type="entry name" value="ALCOHOL DEHYDROGENASE CLASS-3"/>
    <property type="match status" value="1"/>
</dbReference>
<keyword evidence="5 10" id="KW-0862">Zinc</keyword>
<dbReference type="STRING" id="1210063.GCA_001612665_01304"/>
<comment type="similarity">
    <text evidence="2 10">Belongs to the zinc-containing alcohol dehydrogenase family.</text>
</comment>
<dbReference type="InterPro" id="IPR023921">
    <property type="entry name" value="ADH_Zn_actinomycetes"/>
</dbReference>
<evidence type="ECO:0000259" key="11">
    <source>
        <dbReference type="Pfam" id="PF00107"/>
    </source>
</evidence>
<dbReference type="NCBIfam" id="TIGR03989">
    <property type="entry name" value="Rxyl_3153"/>
    <property type="match status" value="1"/>
</dbReference>
<evidence type="ECO:0000313" key="13">
    <source>
        <dbReference type="EMBL" id="TCJ97601.1"/>
    </source>
</evidence>